<protein>
    <recommendedName>
        <fullName evidence="3">DUF3788 domain-containing protein</fullName>
    </recommendedName>
</protein>
<reference evidence="1 2" key="1">
    <citation type="journal article" date="2015" name="Biotechnol. Bioeng.">
        <title>Genome sequence and phenotypic characterization of Caulobacter segnis.</title>
        <authorList>
            <person name="Patel S."/>
            <person name="Fletcher B."/>
            <person name="Scott D.C."/>
            <person name="Ely B."/>
        </authorList>
    </citation>
    <scope>NUCLEOTIDE SEQUENCE [LARGE SCALE GENOMIC DNA]</scope>
    <source>
        <strain evidence="1 2">ERI-2</strain>
    </source>
</reference>
<dbReference type="InterPro" id="IPR024265">
    <property type="entry name" value="DUF3788"/>
</dbReference>
<comment type="caution">
    <text evidence="1">The sequence shown here is derived from an EMBL/GenBank/DDBJ whole genome shotgun (WGS) entry which is preliminary data.</text>
</comment>
<accession>A0A162KVL3</accession>
<dbReference type="Proteomes" id="UP000077407">
    <property type="component" value="Unassembled WGS sequence"/>
</dbReference>
<dbReference type="EMBL" id="LITT01000020">
    <property type="protein sequence ID" value="OAA87582.1"/>
    <property type="molecule type" value="Genomic_DNA"/>
</dbReference>
<dbReference type="AlphaFoldDB" id="A0A162KVL3"/>
<dbReference type="Pfam" id="PF12663">
    <property type="entry name" value="DUF3788"/>
    <property type="match status" value="1"/>
</dbReference>
<sequence>MMYKSIVERFFDKSTTPTSLQIDNLLGKDAVSRLIKFESFLKNNYFIIRELKFPFGNNYGWGYKYTCKSKLLCYVFFEKGSFTVTITIGKSELKRLYQELDNMLPKTRDLWENRYPCGDGGWMHYRIENDSELLDVEKLICIKKKPKQK</sequence>
<dbReference type="PATRIC" id="fig|1538.10.peg.2384"/>
<name>A0A162KVL3_9CLOT</name>
<evidence type="ECO:0008006" key="3">
    <source>
        <dbReference type="Google" id="ProtNLM"/>
    </source>
</evidence>
<proteinExistence type="predicted"/>
<organism evidence="1 2">
    <name type="scientific">Clostridium ljungdahlii</name>
    <dbReference type="NCBI Taxonomy" id="1538"/>
    <lineage>
        <taxon>Bacteria</taxon>
        <taxon>Bacillati</taxon>
        <taxon>Bacillota</taxon>
        <taxon>Clostridia</taxon>
        <taxon>Eubacteriales</taxon>
        <taxon>Clostridiaceae</taxon>
        <taxon>Clostridium</taxon>
    </lineage>
</organism>
<dbReference type="RefSeq" id="WP_242866424.1">
    <property type="nucleotide sequence ID" value="NZ_LITT01000020.1"/>
</dbReference>
<evidence type="ECO:0000313" key="1">
    <source>
        <dbReference type="EMBL" id="OAA87582.1"/>
    </source>
</evidence>
<gene>
    <name evidence="1" type="ORF">WY13_01938</name>
</gene>
<evidence type="ECO:0000313" key="2">
    <source>
        <dbReference type="Proteomes" id="UP000077407"/>
    </source>
</evidence>